<reference evidence="2 3" key="1">
    <citation type="submission" date="2017-03" db="EMBL/GenBank/DDBJ databases">
        <title>Genome Survey of Euroglyphus maynei.</title>
        <authorList>
            <person name="Arlian L.G."/>
            <person name="Morgan M.S."/>
            <person name="Rider S.D."/>
        </authorList>
    </citation>
    <scope>NUCLEOTIDE SEQUENCE [LARGE SCALE GENOMIC DNA]</scope>
    <source>
        <strain evidence="2">Arlian Lab</strain>
        <tissue evidence="2">Whole body</tissue>
    </source>
</reference>
<evidence type="ECO:0000313" key="3">
    <source>
        <dbReference type="Proteomes" id="UP000194236"/>
    </source>
</evidence>
<dbReference type="PROSITE" id="PS50191">
    <property type="entry name" value="CRAL_TRIO"/>
    <property type="match status" value="1"/>
</dbReference>
<organism evidence="2 3">
    <name type="scientific">Euroglyphus maynei</name>
    <name type="common">Mayne's house dust mite</name>
    <dbReference type="NCBI Taxonomy" id="6958"/>
    <lineage>
        <taxon>Eukaryota</taxon>
        <taxon>Metazoa</taxon>
        <taxon>Ecdysozoa</taxon>
        <taxon>Arthropoda</taxon>
        <taxon>Chelicerata</taxon>
        <taxon>Arachnida</taxon>
        <taxon>Acari</taxon>
        <taxon>Acariformes</taxon>
        <taxon>Sarcoptiformes</taxon>
        <taxon>Astigmata</taxon>
        <taxon>Psoroptidia</taxon>
        <taxon>Analgoidea</taxon>
        <taxon>Pyroglyphidae</taxon>
        <taxon>Pyroglyphinae</taxon>
        <taxon>Euroglyphus</taxon>
    </lineage>
</organism>
<dbReference type="InterPro" id="IPR053012">
    <property type="entry name" value="ER-organelle_contact"/>
</dbReference>
<dbReference type="EMBL" id="MUJZ01039411">
    <property type="protein sequence ID" value="OTF76014.1"/>
    <property type="molecule type" value="Genomic_DNA"/>
</dbReference>
<dbReference type="SUPFAM" id="SSF52087">
    <property type="entry name" value="CRAL/TRIO domain"/>
    <property type="match status" value="1"/>
</dbReference>
<dbReference type="SUPFAM" id="SSF46938">
    <property type="entry name" value="CRAL/TRIO N-terminal domain"/>
    <property type="match status" value="1"/>
</dbReference>
<dbReference type="InterPro" id="IPR001251">
    <property type="entry name" value="CRAL-TRIO_dom"/>
</dbReference>
<dbReference type="CDD" id="cd00170">
    <property type="entry name" value="SEC14"/>
    <property type="match status" value="1"/>
</dbReference>
<comment type="caution">
    <text evidence="2">The sequence shown here is derived from an EMBL/GenBank/DDBJ whole genome shotgun (WGS) entry which is preliminary data.</text>
</comment>
<sequence>MATIESLRKRFNEEVDKNPSLYHMIDVERVRTEEWQVKRYLQEFVNDEDQAFELMKKSLQWKKEFGIHERNDQYFPLEFYDSTEFLGRDKQGRYVQLEIFRNQFHFKELTLLYRQYVAHHLERIDRMAGENGFILIMDTNGAGVSNINLDLTKFKLSIIDLYPGSLKQFFVVDLPWLLNPIMKIIVGFMGPKIREKLLYIKRQQLLEYMDEENLPKSLNGKKDKTNLPDNLEPFEKCFQRYDLNEKFVDQYYSTRKIKRSG</sequence>
<keyword evidence="3" id="KW-1185">Reference proteome</keyword>
<dbReference type="AlphaFoldDB" id="A0A1Y3B7J2"/>
<gene>
    <name evidence="2" type="ORF">BLA29_006731</name>
</gene>
<dbReference type="Proteomes" id="UP000194236">
    <property type="component" value="Unassembled WGS sequence"/>
</dbReference>
<dbReference type="InterPro" id="IPR036865">
    <property type="entry name" value="CRAL-TRIO_dom_sf"/>
</dbReference>
<dbReference type="PANTHER" id="PTHR46384">
    <property type="entry name" value="MOTILE SPERM DOMAIN-CONTAINING PROTEIN 2"/>
    <property type="match status" value="1"/>
</dbReference>
<evidence type="ECO:0000313" key="2">
    <source>
        <dbReference type="EMBL" id="OTF76014.1"/>
    </source>
</evidence>
<dbReference type="Gene3D" id="3.40.525.10">
    <property type="entry name" value="CRAL-TRIO lipid binding domain"/>
    <property type="match status" value="1"/>
</dbReference>
<dbReference type="InterPro" id="IPR036273">
    <property type="entry name" value="CRAL/TRIO_N_dom_sf"/>
</dbReference>
<evidence type="ECO:0000259" key="1">
    <source>
        <dbReference type="PROSITE" id="PS50191"/>
    </source>
</evidence>
<dbReference type="Pfam" id="PF00650">
    <property type="entry name" value="CRAL_TRIO"/>
    <property type="match status" value="1"/>
</dbReference>
<dbReference type="PANTHER" id="PTHR46384:SF1">
    <property type="entry name" value="MOTILE SPERM DOMAIN-CONTAINING PROTEIN 2"/>
    <property type="match status" value="1"/>
</dbReference>
<dbReference type="GO" id="GO:0140284">
    <property type="term" value="C:endoplasmic reticulum-endosome membrane contact site"/>
    <property type="evidence" value="ECO:0007669"/>
    <property type="project" value="TreeGrafter"/>
</dbReference>
<dbReference type="GO" id="GO:0012505">
    <property type="term" value="C:endomembrane system"/>
    <property type="evidence" value="ECO:0007669"/>
    <property type="project" value="TreeGrafter"/>
</dbReference>
<dbReference type="SMART" id="SM00516">
    <property type="entry name" value="SEC14"/>
    <property type="match status" value="1"/>
</dbReference>
<protein>
    <submittedName>
        <fullName evidence="2">Major sperm protein-like protein</fullName>
    </submittedName>
</protein>
<accession>A0A1Y3B7J2</accession>
<feature type="domain" description="CRAL-TRIO" evidence="1">
    <location>
        <begin position="73"/>
        <end position="226"/>
    </location>
</feature>
<proteinExistence type="predicted"/>
<name>A0A1Y3B7J2_EURMA</name>
<dbReference type="OrthoDB" id="6479701at2759"/>